<dbReference type="GO" id="GO:0015740">
    <property type="term" value="P:C4-dicarboxylate transport"/>
    <property type="evidence" value="ECO:0007669"/>
    <property type="project" value="TreeGrafter"/>
</dbReference>
<organism evidence="11 12">
    <name type="scientific">Enterocloster bolteae (strain ATCC BAA-613 / DSM 15670 / CCUG 46953 / JCM 12243 / WAL 16351)</name>
    <name type="common">Clostridium bolteae</name>
    <dbReference type="NCBI Taxonomy" id="411902"/>
    <lineage>
        <taxon>Bacteria</taxon>
        <taxon>Bacillati</taxon>
        <taxon>Bacillota</taxon>
        <taxon>Clostridia</taxon>
        <taxon>Lachnospirales</taxon>
        <taxon>Lachnospiraceae</taxon>
        <taxon>Enterocloster</taxon>
    </lineage>
</organism>
<dbReference type="AlphaFoldDB" id="A8S124"/>
<feature type="transmembrane region" description="Helical" evidence="9">
    <location>
        <begin position="76"/>
        <end position="96"/>
    </location>
</feature>
<evidence type="ECO:0000256" key="6">
    <source>
        <dbReference type="ARBA" id="ARBA00022989"/>
    </source>
</evidence>
<evidence type="ECO:0000313" key="11">
    <source>
        <dbReference type="EMBL" id="EDP13953.1"/>
    </source>
</evidence>
<dbReference type="EMBL" id="ABCC02000044">
    <property type="protein sequence ID" value="EDP13953.1"/>
    <property type="molecule type" value="Genomic_DNA"/>
</dbReference>
<accession>A8S124</accession>
<comment type="caution">
    <text evidence="11">The sequence shown here is derived from an EMBL/GenBank/DDBJ whole genome shotgun (WGS) entry which is preliminary data.</text>
</comment>
<dbReference type="GO" id="GO:0005886">
    <property type="term" value="C:plasma membrane"/>
    <property type="evidence" value="ECO:0007669"/>
    <property type="project" value="UniProtKB-SubCell"/>
</dbReference>
<dbReference type="PANTHER" id="PTHR35011:SF11">
    <property type="entry name" value="TRAP TRANSPORTER SMALL PERMEASE PROTEIN"/>
    <property type="match status" value="1"/>
</dbReference>
<keyword evidence="5 9" id="KW-0812">Transmembrane</keyword>
<keyword evidence="7 9" id="KW-0472">Membrane</keyword>
<keyword evidence="2" id="KW-0813">Transport</keyword>
<evidence type="ECO:0000256" key="2">
    <source>
        <dbReference type="ARBA" id="ARBA00022448"/>
    </source>
</evidence>
<evidence type="ECO:0000256" key="4">
    <source>
        <dbReference type="ARBA" id="ARBA00022519"/>
    </source>
</evidence>
<dbReference type="PANTHER" id="PTHR35011">
    <property type="entry name" value="2,3-DIKETO-L-GULONATE TRAP TRANSPORTER SMALL PERMEASE PROTEIN YIAM"/>
    <property type="match status" value="1"/>
</dbReference>
<dbReference type="Pfam" id="PF04290">
    <property type="entry name" value="DctQ"/>
    <property type="match status" value="1"/>
</dbReference>
<feature type="domain" description="Tripartite ATP-independent periplasmic transporters DctQ component" evidence="10">
    <location>
        <begin position="12"/>
        <end position="140"/>
    </location>
</feature>
<evidence type="ECO:0000313" key="12">
    <source>
        <dbReference type="Proteomes" id="UP000005396"/>
    </source>
</evidence>
<evidence type="ECO:0000256" key="7">
    <source>
        <dbReference type="ARBA" id="ARBA00023136"/>
    </source>
</evidence>
<evidence type="ECO:0000256" key="5">
    <source>
        <dbReference type="ARBA" id="ARBA00022692"/>
    </source>
</evidence>
<dbReference type="PaxDb" id="411902-CLOBOL_05834"/>
<dbReference type="eggNOG" id="COG3090">
    <property type="taxonomic scope" value="Bacteria"/>
</dbReference>
<protein>
    <recommendedName>
        <fullName evidence="10">Tripartite ATP-independent periplasmic transporters DctQ component domain-containing protein</fullName>
    </recommendedName>
</protein>
<reference evidence="11 12" key="2">
    <citation type="submission" date="2007-09" db="EMBL/GenBank/DDBJ databases">
        <title>Draft genome sequence of Clostridium bolteae (ATCC BAA-613).</title>
        <authorList>
            <person name="Sudarsanam P."/>
            <person name="Ley R."/>
            <person name="Guruge J."/>
            <person name="Turnbaugh P.J."/>
            <person name="Mahowald M."/>
            <person name="Liep D."/>
            <person name="Gordon J."/>
        </authorList>
    </citation>
    <scope>NUCLEOTIDE SEQUENCE [LARGE SCALE GENOMIC DNA]</scope>
    <source>
        <strain evidence="12">ATCC BAA-613 / DSM 15670 / CCUG 46953 / JCM 12243 / WAL 16351</strain>
    </source>
</reference>
<reference evidence="11 12" key="1">
    <citation type="submission" date="2007-08" db="EMBL/GenBank/DDBJ databases">
        <authorList>
            <person name="Fulton L."/>
            <person name="Clifton S."/>
            <person name="Fulton B."/>
            <person name="Xu J."/>
            <person name="Minx P."/>
            <person name="Pepin K.H."/>
            <person name="Johnson M."/>
            <person name="Thiruvilangam P."/>
            <person name="Bhonagiri V."/>
            <person name="Nash W.E."/>
            <person name="Mardis E.R."/>
            <person name="Wilson R.K."/>
        </authorList>
    </citation>
    <scope>NUCLEOTIDE SEQUENCE [LARGE SCALE GENOMIC DNA]</scope>
    <source>
        <strain evidence="12">ATCC BAA-613 / DSM 15670 / CCUG 46953 / JCM 12243 / WAL 16351</strain>
    </source>
</reference>
<dbReference type="InterPro" id="IPR055348">
    <property type="entry name" value="DctQ"/>
</dbReference>
<comment type="similarity">
    <text evidence="8">Belongs to the TRAP transporter small permease family.</text>
</comment>
<proteinExistence type="inferred from homology"/>
<feature type="transmembrane region" description="Helical" evidence="9">
    <location>
        <begin position="116"/>
        <end position="143"/>
    </location>
</feature>
<evidence type="ECO:0000256" key="8">
    <source>
        <dbReference type="ARBA" id="ARBA00038436"/>
    </source>
</evidence>
<feature type="transmembrane region" description="Helical" evidence="9">
    <location>
        <begin position="41"/>
        <end position="64"/>
    </location>
</feature>
<keyword evidence="6 9" id="KW-1133">Transmembrane helix</keyword>
<dbReference type="Proteomes" id="UP000005396">
    <property type="component" value="Unassembled WGS sequence"/>
</dbReference>
<dbReference type="HOGENOM" id="CLU_086356_9_4_9"/>
<keyword evidence="4" id="KW-0997">Cell inner membrane</keyword>
<evidence type="ECO:0000256" key="1">
    <source>
        <dbReference type="ARBA" id="ARBA00004429"/>
    </source>
</evidence>
<evidence type="ECO:0000256" key="3">
    <source>
        <dbReference type="ARBA" id="ARBA00022475"/>
    </source>
</evidence>
<sequence length="150" mass="16620">MIAVCIVLVILMIVASGLQVFSRYVLNSTFSWTDECARYCFLWFNLIGSGCLVKSKGHAIVDLFSGKLKGNTKRIYNLAIHLLIFYMGIILAKYGLALCKVTMRQTSTALKLPIGLVYGALPVLGMLILIYEVEAIWCILAGYSDGKEEI</sequence>
<dbReference type="GO" id="GO:0022857">
    <property type="term" value="F:transmembrane transporter activity"/>
    <property type="evidence" value="ECO:0007669"/>
    <property type="project" value="TreeGrafter"/>
</dbReference>
<keyword evidence="3" id="KW-1003">Cell membrane</keyword>
<evidence type="ECO:0000259" key="10">
    <source>
        <dbReference type="Pfam" id="PF04290"/>
    </source>
</evidence>
<evidence type="ECO:0000256" key="9">
    <source>
        <dbReference type="SAM" id="Phobius"/>
    </source>
</evidence>
<name>A8S124_ENTBW</name>
<dbReference type="InterPro" id="IPR007387">
    <property type="entry name" value="TRAP_DctQ"/>
</dbReference>
<gene>
    <name evidence="11" type="ORF">CLOBOL_05834</name>
</gene>
<comment type="subcellular location">
    <subcellularLocation>
        <location evidence="1">Cell inner membrane</location>
        <topology evidence="1">Multi-pass membrane protein</topology>
    </subcellularLocation>
</comment>